<evidence type="ECO:0000313" key="12">
    <source>
        <dbReference type="EMBL" id="KAG2193792.1"/>
    </source>
</evidence>
<keyword evidence="2" id="KW-0540">Nuclease</keyword>
<dbReference type="PANTHER" id="PTHR13620">
    <property type="entry name" value="3-5 EXONUCLEASE"/>
    <property type="match status" value="1"/>
</dbReference>
<dbReference type="EMBL" id="JAEPRD010000216">
    <property type="protein sequence ID" value="KAG2193792.1"/>
    <property type="molecule type" value="Genomic_DNA"/>
</dbReference>
<dbReference type="InterPro" id="IPR036397">
    <property type="entry name" value="RNaseH_sf"/>
</dbReference>
<evidence type="ECO:0000256" key="3">
    <source>
        <dbReference type="ARBA" id="ARBA00022723"/>
    </source>
</evidence>
<dbReference type="CDD" id="cd06141">
    <property type="entry name" value="WRN_exo"/>
    <property type="match status" value="1"/>
</dbReference>
<keyword evidence="5" id="KW-0269">Exonuclease</keyword>
<dbReference type="AlphaFoldDB" id="A0A8H7UTR8"/>
<feature type="compositionally biased region" description="Low complexity" evidence="10">
    <location>
        <begin position="87"/>
        <end position="97"/>
    </location>
</feature>
<dbReference type="Gene3D" id="3.30.420.10">
    <property type="entry name" value="Ribonuclease H-like superfamily/Ribonuclease H"/>
    <property type="match status" value="1"/>
</dbReference>
<evidence type="ECO:0000256" key="5">
    <source>
        <dbReference type="ARBA" id="ARBA00022839"/>
    </source>
</evidence>
<keyword evidence="7" id="KW-0539">Nucleus</keyword>
<evidence type="ECO:0000259" key="11">
    <source>
        <dbReference type="Pfam" id="PF01612"/>
    </source>
</evidence>
<dbReference type="SUPFAM" id="SSF53098">
    <property type="entry name" value="Ribonuclease H-like"/>
    <property type="match status" value="1"/>
</dbReference>
<feature type="compositionally biased region" description="Low complexity" evidence="10">
    <location>
        <begin position="12"/>
        <end position="29"/>
    </location>
</feature>
<protein>
    <recommendedName>
        <fullName evidence="8">3'-5' exonuclease</fullName>
    </recommendedName>
    <alternativeName>
        <fullName evidence="9">Werner Syndrome-like exonuclease</fullName>
    </alternativeName>
</protein>
<evidence type="ECO:0000256" key="9">
    <source>
        <dbReference type="ARBA" id="ARBA00042761"/>
    </source>
</evidence>
<evidence type="ECO:0000256" key="10">
    <source>
        <dbReference type="SAM" id="MobiDB-lite"/>
    </source>
</evidence>
<keyword evidence="13" id="KW-1185">Reference proteome</keyword>
<dbReference type="PANTHER" id="PTHR13620:SF109">
    <property type="entry name" value="3'-5' EXONUCLEASE"/>
    <property type="match status" value="1"/>
</dbReference>
<keyword evidence="6" id="KW-0460">Magnesium</keyword>
<evidence type="ECO:0000313" key="13">
    <source>
        <dbReference type="Proteomes" id="UP000603453"/>
    </source>
</evidence>
<reference evidence="12" key="1">
    <citation type="submission" date="2020-12" db="EMBL/GenBank/DDBJ databases">
        <title>Metabolic potential, ecology and presence of endohyphal bacteria is reflected in genomic diversity of Mucoromycotina.</title>
        <authorList>
            <person name="Muszewska A."/>
            <person name="Okrasinska A."/>
            <person name="Steczkiewicz K."/>
            <person name="Drgas O."/>
            <person name="Orlowska M."/>
            <person name="Perlinska-Lenart U."/>
            <person name="Aleksandrzak-Piekarczyk T."/>
            <person name="Szatraj K."/>
            <person name="Zielenkiewicz U."/>
            <person name="Pilsyk S."/>
            <person name="Malc E."/>
            <person name="Mieczkowski P."/>
            <person name="Kruszewska J.S."/>
            <person name="Biernat P."/>
            <person name="Pawlowska J."/>
        </authorList>
    </citation>
    <scope>NUCLEOTIDE SEQUENCE</scope>
    <source>
        <strain evidence="12">WA0000017839</strain>
    </source>
</reference>
<dbReference type="GO" id="GO:0005634">
    <property type="term" value="C:nucleus"/>
    <property type="evidence" value="ECO:0007669"/>
    <property type="project" value="UniProtKB-SubCell"/>
</dbReference>
<dbReference type="GO" id="GO:0006139">
    <property type="term" value="P:nucleobase-containing compound metabolic process"/>
    <property type="evidence" value="ECO:0007669"/>
    <property type="project" value="InterPro"/>
</dbReference>
<dbReference type="GO" id="GO:0003676">
    <property type="term" value="F:nucleic acid binding"/>
    <property type="evidence" value="ECO:0007669"/>
    <property type="project" value="InterPro"/>
</dbReference>
<evidence type="ECO:0000256" key="2">
    <source>
        <dbReference type="ARBA" id="ARBA00022722"/>
    </source>
</evidence>
<feature type="region of interest" description="Disordered" evidence="10">
    <location>
        <begin position="75"/>
        <end position="99"/>
    </location>
</feature>
<feature type="compositionally biased region" description="Basic residues" evidence="10">
    <location>
        <begin position="1"/>
        <end position="11"/>
    </location>
</feature>
<feature type="domain" description="3'-5' exonuclease" evidence="11">
    <location>
        <begin position="577"/>
        <end position="672"/>
    </location>
</feature>
<evidence type="ECO:0000256" key="6">
    <source>
        <dbReference type="ARBA" id="ARBA00022842"/>
    </source>
</evidence>
<keyword evidence="4" id="KW-0378">Hydrolase</keyword>
<dbReference type="InterPro" id="IPR051132">
    <property type="entry name" value="3-5_Exonuclease_domain"/>
</dbReference>
<evidence type="ECO:0000256" key="7">
    <source>
        <dbReference type="ARBA" id="ARBA00023242"/>
    </source>
</evidence>
<feature type="region of interest" description="Disordered" evidence="10">
    <location>
        <begin position="1"/>
        <end position="29"/>
    </location>
</feature>
<gene>
    <name evidence="12" type="ORF">INT47_009934</name>
</gene>
<dbReference type="GO" id="GO:0046872">
    <property type="term" value="F:metal ion binding"/>
    <property type="evidence" value="ECO:0007669"/>
    <property type="project" value="UniProtKB-KW"/>
</dbReference>
<evidence type="ECO:0000256" key="4">
    <source>
        <dbReference type="ARBA" id="ARBA00022801"/>
    </source>
</evidence>
<evidence type="ECO:0000256" key="8">
    <source>
        <dbReference type="ARBA" id="ARBA00040531"/>
    </source>
</evidence>
<dbReference type="InterPro" id="IPR012337">
    <property type="entry name" value="RNaseH-like_sf"/>
</dbReference>
<dbReference type="Proteomes" id="UP000603453">
    <property type="component" value="Unassembled WGS sequence"/>
</dbReference>
<dbReference type="InterPro" id="IPR002562">
    <property type="entry name" value="3'-5'_exonuclease_dom"/>
</dbReference>
<sequence length="1276" mass="144257">MSNISLKKKGHPSGSKSKPGSKAPGPKPAHLVNQLRLNFSNIIATQAESSNYELKNLSILQDTLVIQQSQATHTNDDIAENNEEHISTTSSQSIGTSEDNRNIGLNIADESINQAAGVDIDVDYTQDSDDIDETQLLDELTEEQFNALENSISIIPENGCLDKYLGGIQDSLKGENVPSQYINKTFWINPPSVSFSLKQKINPELLYRPRVFVWLLQFLTKTSLHCPTCAKPLLAKEWVQKTKARRIIDLDEQLLPRVQADFPAVLTHRSGFSKQLVRLLRTQYQNAAGPHRMHQILRTNHTEKLDSIQFQYYDALNDKLNEQNMAKKLVRNVSTATTYPEFSTFNDRNGHNGYVPLANYISYVYCSIIDELRPYMNQHTSLLDGIVLKGDHSFKIIKHMAKINGVSTFSCLYTLLNEYEEIRLQVLAPTKSLEHLAPSFNNMMESYKKYGFKMPELFYTDNVLGDRLFLESSIPSLLKDVIHKNPTLTEQVDLNSPFKSYPVARLPDNITVSVLNTTIDINKSCQKLLDECLLQGTIAIGFDCEWAVRGKRSAISISEQSALKFVPIALVQIAYGNFQKIGKNVSGDLTRFRYCGLQQCPGQLELGTFCKDKDLVERRNSSLADICGFVLKVQLPKANFVRYGNWEAPIRSEEQINYAALDAWVSYDIYTRYKDMPTVHQKVSVNTTAGSFIAIHLDKSASSSVAGYGYIRNDDTPPTNNTHEALHTNSTRIGLTLSDFHDIPFNVYIKCKYLFPASERVHHFVSDTSNIPILPMSHVNSDITSLPINTNKNFVDSRDLKDVFHIIDMIKVNKSHGMQKHFMRDIILEDTDVDKPCWIFERVRRHIPPAEELYPVLKILFESYGPLRCKHSGLKLFNDAAVAMSLHVLDLVRQGHVSDVVNGPPLYTEKGLDKNNLMTYKCSRGTSSVEGACHMNIVRKFASYNASVRLTDSILADYRLYHNLNVGSINRYGHDTVMNYTCERYGRYLNFKQTNETFGVVDIPRTFNNSIGIRPTESLAPKKVNITKGRMTELASLPVIELPKIGYSSNTFKYKYLSNCQGTLYAVTAVHTKEESTTIYQPFDSEKPNFELFALTWNSKHCQHDTNFYYKTPGHLKSYFNILEDRKKYGNTVLKNIQISQSVRVLAESPSRFIRSIPALPKPIPPIEQHFPLGTVNLPSPQLQMIRPAYRSRHTPGTTPVTISLSRHVTAEAINVSNNRKRKRVCVVCIVDNCPGSSKVLCTVTNADDADKKAVQVDTLNNQKQGRKILYSLCLV</sequence>
<accession>A0A8H7UTR8</accession>
<dbReference type="Pfam" id="PF01612">
    <property type="entry name" value="DNA_pol_A_exo1"/>
    <property type="match status" value="1"/>
</dbReference>
<evidence type="ECO:0000256" key="1">
    <source>
        <dbReference type="ARBA" id="ARBA00004123"/>
    </source>
</evidence>
<dbReference type="OrthoDB" id="1920326at2759"/>
<name>A0A8H7UTR8_9FUNG</name>
<keyword evidence="3" id="KW-0479">Metal-binding</keyword>
<comment type="subcellular location">
    <subcellularLocation>
        <location evidence="1">Nucleus</location>
    </subcellularLocation>
</comment>
<organism evidence="12 13">
    <name type="scientific">Mucor saturninus</name>
    <dbReference type="NCBI Taxonomy" id="64648"/>
    <lineage>
        <taxon>Eukaryota</taxon>
        <taxon>Fungi</taxon>
        <taxon>Fungi incertae sedis</taxon>
        <taxon>Mucoromycota</taxon>
        <taxon>Mucoromycotina</taxon>
        <taxon>Mucoromycetes</taxon>
        <taxon>Mucorales</taxon>
        <taxon>Mucorineae</taxon>
        <taxon>Mucoraceae</taxon>
        <taxon>Mucor</taxon>
    </lineage>
</organism>
<comment type="caution">
    <text evidence="12">The sequence shown here is derived from an EMBL/GenBank/DDBJ whole genome shotgun (WGS) entry which is preliminary data.</text>
</comment>
<dbReference type="GO" id="GO:0008408">
    <property type="term" value="F:3'-5' exonuclease activity"/>
    <property type="evidence" value="ECO:0007669"/>
    <property type="project" value="InterPro"/>
</dbReference>
<proteinExistence type="predicted"/>